<feature type="region of interest" description="Disordered" evidence="1">
    <location>
        <begin position="533"/>
        <end position="611"/>
    </location>
</feature>
<dbReference type="PANTHER" id="PTHR46007">
    <property type="entry name" value="MEDIATOR OF RNA POLYMERASE II TRANSCRIPTION SUBUNIT 12"/>
    <property type="match status" value="1"/>
</dbReference>
<feature type="compositionally biased region" description="Basic and acidic residues" evidence="1">
    <location>
        <begin position="542"/>
        <end position="564"/>
    </location>
</feature>
<evidence type="ECO:0000313" key="2">
    <source>
        <dbReference type="EMBL" id="BDT61874.1"/>
    </source>
</evidence>
<dbReference type="GO" id="GO:0003713">
    <property type="term" value="F:transcription coactivator activity"/>
    <property type="evidence" value="ECO:0007669"/>
    <property type="project" value="TreeGrafter"/>
</dbReference>
<reference evidence="2" key="1">
    <citation type="submission" date="2022-10" db="EMBL/GenBank/DDBJ databases">
        <title>Genome sequences of endogenous nimaviruses in decapod crustaceans.</title>
        <authorList>
            <person name="Kawato S."/>
            <person name="Nozaki R."/>
            <person name="Kondo H."/>
            <person name="Hirono I."/>
        </authorList>
    </citation>
    <scope>NUCLEOTIDE SEQUENCE</scope>
    <source>
        <strain evidence="2">Mikawa2016</strain>
    </source>
</reference>
<feature type="compositionally biased region" description="Pro residues" evidence="1">
    <location>
        <begin position="292"/>
        <end position="306"/>
    </location>
</feature>
<organism evidence="2">
    <name type="scientific">Penaeus monodon majanivirus A</name>
    <dbReference type="NCBI Taxonomy" id="2984271"/>
    <lineage>
        <taxon>Viruses</taxon>
        <taxon>Viruses incertae sedis</taxon>
        <taxon>Naldaviricetes</taxon>
        <taxon>Nimaviridae</taxon>
    </lineage>
</organism>
<feature type="compositionally biased region" description="Low complexity" evidence="1">
    <location>
        <begin position="706"/>
        <end position="741"/>
    </location>
</feature>
<dbReference type="PANTHER" id="PTHR46007:SF8">
    <property type="entry name" value="C2H2-TYPE DOMAIN-CONTAINING PROTEIN"/>
    <property type="match status" value="1"/>
</dbReference>
<feature type="compositionally biased region" description="Acidic residues" evidence="1">
    <location>
        <begin position="565"/>
        <end position="578"/>
    </location>
</feature>
<feature type="compositionally biased region" description="Polar residues" evidence="1">
    <location>
        <begin position="213"/>
        <end position="231"/>
    </location>
</feature>
<feature type="compositionally biased region" description="Pro residues" evidence="1">
    <location>
        <begin position="388"/>
        <end position="398"/>
    </location>
</feature>
<proteinExistence type="predicted"/>
<feature type="region of interest" description="Disordered" evidence="1">
    <location>
        <begin position="203"/>
        <end position="231"/>
    </location>
</feature>
<protein>
    <submittedName>
        <fullName evidence="2">Uncharacterized protein</fullName>
    </submittedName>
</protein>
<feature type="compositionally biased region" description="Pro residues" evidence="1">
    <location>
        <begin position="353"/>
        <end position="368"/>
    </location>
</feature>
<feature type="compositionally biased region" description="Polar residues" evidence="1">
    <location>
        <begin position="400"/>
        <end position="412"/>
    </location>
</feature>
<dbReference type="InterPro" id="IPR051647">
    <property type="entry name" value="Mediator_comp_sub12"/>
</dbReference>
<accession>A0A9C7C7D7</accession>
<feature type="region of interest" description="Disordered" evidence="1">
    <location>
        <begin position="45"/>
        <end position="65"/>
    </location>
</feature>
<sequence length="741" mass="84716">MSDKQLLEVERVLLGASSTTDPQKGLNVITKGAIRQLLSDRERKLKEWSPVPKPTPSTSSSTSIESAILSATKSNRADTNVADYKTCKDNSIEDNMKYIDDEFSDSDIDIMTYKVTKDMIMEEGKRRCSYNNDDNNINNTTAATTSSNNDNDNIISDSNNFTGYQKRIDDEASGISNINITTYTGSLLKNLLETDKRYTIVSSRQTLRDTPNDPHAQQQTPTGDQEQSVEQQIIRDKNTTAQQQQQIHIIQDTDQKPIRIYHLQKNSSAIALPLKPVTESSISSSFSSAAATPPPPPPLPPPVPIETPAPALPLLLPPFPPPPITKPASAPVSAPALAPTSAPASALASVLLQPPPPPPPTPPPPPSQPMNDADSDVNVVDLTRSTSPLPPPPPPPLAHPNNSTQASSNTPQIPEFQPAAGSLFAVPYTFLIHSNYPIPLYLPYGSCYYHNSQYAPYNYSFRYLDNFYLPPPPPPPPPLPLPITPPFYSYRNPYSYPYFHSNHCHYCHRRTPMNIDRQQYDLNYYRDHHHHHNYHHHHHYHYNQEGKQEVEEGNEEIARERTEIPEEMEREEVNEQDEQQFQQQQYYHHHHHHQHQQQQQQQQQYRHRQYNNESEPRHGEYQYYGYNHYQQQRRSALPQRQRQRYFRNRSIPPYVNSYNYNYNNNDDNVGGWYIDSNTSTMREKRSGSVFEHDINNMREKRIKHQNNNSNSNSNNNTNNSSSNNNNKNNNSDDNNNTANKK</sequence>
<feature type="compositionally biased region" description="Low complexity" evidence="1">
    <location>
        <begin position="56"/>
        <end position="65"/>
    </location>
</feature>
<feature type="region of interest" description="Disordered" evidence="1">
    <location>
        <begin position="285"/>
        <end position="306"/>
    </location>
</feature>
<name>A0A9C7C7D7_9VIRU</name>
<feature type="region of interest" description="Disordered" evidence="1">
    <location>
        <begin position="344"/>
        <end position="415"/>
    </location>
</feature>
<evidence type="ECO:0000256" key="1">
    <source>
        <dbReference type="SAM" id="MobiDB-lite"/>
    </source>
</evidence>
<dbReference type="EMBL" id="LC738870">
    <property type="protein sequence ID" value="BDT61874.1"/>
    <property type="molecule type" value="Genomic_DNA"/>
</dbReference>
<dbReference type="GO" id="GO:0045944">
    <property type="term" value="P:positive regulation of transcription by RNA polymerase II"/>
    <property type="evidence" value="ECO:0007669"/>
    <property type="project" value="TreeGrafter"/>
</dbReference>
<feature type="region of interest" description="Disordered" evidence="1">
    <location>
        <begin position="703"/>
        <end position="741"/>
    </location>
</feature>